<keyword evidence="3" id="KW-0469">Meiosis</keyword>
<feature type="compositionally biased region" description="Basic and acidic residues" evidence="5">
    <location>
        <begin position="222"/>
        <end position="239"/>
    </location>
</feature>
<dbReference type="AlphaFoldDB" id="A0A7J7SL57"/>
<evidence type="ECO:0000313" key="7">
    <source>
        <dbReference type="Proteomes" id="UP000585614"/>
    </source>
</evidence>
<comment type="caution">
    <text evidence="6">The sequence shown here is derived from an EMBL/GenBank/DDBJ whole genome shotgun (WGS) entry which is preliminary data.</text>
</comment>
<feature type="coiled-coil region" evidence="4">
    <location>
        <begin position="51"/>
        <end position="106"/>
    </location>
</feature>
<comment type="similarity">
    <text evidence="1">Belongs to the SYCE family.</text>
</comment>
<feature type="compositionally biased region" description="Acidic residues" evidence="5">
    <location>
        <begin position="13"/>
        <end position="22"/>
    </location>
</feature>
<proteinExistence type="inferred from homology"/>
<dbReference type="PANTHER" id="PTHR21731">
    <property type="entry name" value="SYNAPTONEMAL COMPLEX CENTRAL ELEMENT PROTEIN 1-LIKE"/>
    <property type="match status" value="1"/>
</dbReference>
<dbReference type="GO" id="GO:0007130">
    <property type="term" value="P:synaptonemal complex assembly"/>
    <property type="evidence" value="ECO:0007669"/>
    <property type="project" value="InterPro"/>
</dbReference>
<dbReference type="InterPro" id="IPR026676">
    <property type="entry name" value="SYCE1"/>
</dbReference>
<feature type="compositionally biased region" description="Basic and acidic residues" evidence="5">
    <location>
        <begin position="1"/>
        <end position="12"/>
    </location>
</feature>
<evidence type="ECO:0000256" key="5">
    <source>
        <dbReference type="SAM" id="MobiDB-lite"/>
    </source>
</evidence>
<evidence type="ECO:0000256" key="4">
    <source>
        <dbReference type="SAM" id="Coils"/>
    </source>
</evidence>
<dbReference type="Pfam" id="PF15233">
    <property type="entry name" value="SYCE1"/>
    <property type="match status" value="2"/>
</dbReference>
<sequence>MSGKLEPLKMEPLEVEEAEEGEGQTKSLKKTEDLLAMVKKLQKEGSLEPQIRDLIHRINELQQAKKKSSEELGEAQDLWEALHRELDSLNGEKVHLEEVLSKKQEALRILQLHCPTTEGEAQSPRLHAEEQLEDLTGQHKALWEFQMLEQRLAWEIRALESSKAQLLTEENLARAKLELVEQQLRLPPVVEGASAVNDGLKAKLEELGGQVPVQTQSTPEDLADKKERAPPGADGDRAKAAVGRQPDSRLWQARPKLLGTRLEDDREPPVELALTPRKASRPHPVPI</sequence>
<keyword evidence="2 4" id="KW-0175">Coiled coil</keyword>
<evidence type="ECO:0000256" key="2">
    <source>
        <dbReference type="ARBA" id="ARBA00023054"/>
    </source>
</evidence>
<dbReference type="GO" id="GO:0000795">
    <property type="term" value="C:synaptonemal complex"/>
    <property type="evidence" value="ECO:0007669"/>
    <property type="project" value="InterPro"/>
</dbReference>
<organism evidence="6 7">
    <name type="scientific">Rhinolophus ferrumequinum</name>
    <name type="common">Greater horseshoe bat</name>
    <dbReference type="NCBI Taxonomy" id="59479"/>
    <lineage>
        <taxon>Eukaryota</taxon>
        <taxon>Metazoa</taxon>
        <taxon>Chordata</taxon>
        <taxon>Craniata</taxon>
        <taxon>Vertebrata</taxon>
        <taxon>Euteleostomi</taxon>
        <taxon>Mammalia</taxon>
        <taxon>Eutheria</taxon>
        <taxon>Laurasiatheria</taxon>
        <taxon>Chiroptera</taxon>
        <taxon>Yinpterochiroptera</taxon>
        <taxon>Rhinolophoidea</taxon>
        <taxon>Rhinolophidae</taxon>
        <taxon>Rhinolophinae</taxon>
        <taxon>Rhinolophus</taxon>
    </lineage>
</organism>
<dbReference type="PANTHER" id="PTHR21731:SF1">
    <property type="entry name" value="SYNAPTONEMAL COMPLEX CENTRAL ELEMENT PROTEIN 1-LIKE"/>
    <property type="match status" value="1"/>
</dbReference>
<dbReference type="EMBL" id="JACAGC010000022">
    <property type="protein sequence ID" value="KAF6289161.1"/>
    <property type="molecule type" value="Genomic_DNA"/>
</dbReference>
<feature type="region of interest" description="Disordered" evidence="5">
    <location>
        <begin position="208"/>
        <end position="287"/>
    </location>
</feature>
<evidence type="ECO:0000313" key="6">
    <source>
        <dbReference type="EMBL" id="KAF6289161.1"/>
    </source>
</evidence>
<accession>A0A7J7SL57</accession>
<evidence type="ECO:0000256" key="1">
    <source>
        <dbReference type="ARBA" id="ARBA00010094"/>
    </source>
</evidence>
<protein>
    <submittedName>
        <fullName evidence="6">Synaptonemal complex central element protein 1 like</fullName>
    </submittedName>
</protein>
<gene>
    <name evidence="6" type="ORF">mRhiFer1_016435</name>
</gene>
<dbReference type="Proteomes" id="UP000585614">
    <property type="component" value="Unassembled WGS sequence"/>
</dbReference>
<evidence type="ECO:0000256" key="3">
    <source>
        <dbReference type="ARBA" id="ARBA00023254"/>
    </source>
</evidence>
<feature type="region of interest" description="Disordered" evidence="5">
    <location>
        <begin position="1"/>
        <end position="28"/>
    </location>
</feature>
<reference evidence="6 7" key="1">
    <citation type="journal article" date="2020" name="Nature">
        <title>Six reference-quality genomes reveal evolution of bat adaptations.</title>
        <authorList>
            <person name="Jebb D."/>
            <person name="Huang Z."/>
            <person name="Pippel M."/>
            <person name="Hughes G.M."/>
            <person name="Lavrichenko K."/>
            <person name="Devanna P."/>
            <person name="Winkler S."/>
            <person name="Jermiin L.S."/>
            <person name="Skirmuntt E.C."/>
            <person name="Katzourakis A."/>
            <person name="Burkitt-Gray L."/>
            <person name="Ray D.A."/>
            <person name="Sullivan K.A.M."/>
            <person name="Roscito J.G."/>
            <person name="Kirilenko B.M."/>
            <person name="Davalos L.M."/>
            <person name="Corthals A.P."/>
            <person name="Power M.L."/>
            <person name="Jones G."/>
            <person name="Ransome R.D."/>
            <person name="Dechmann D.K.N."/>
            <person name="Locatelli A.G."/>
            <person name="Puechmaille S.J."/>
            <person name="Fedrigo O."/>
            <person name="Jarvis E.D."/>
            <person name="Hiller M."/>
            <person name="Vernes S.C."/>
            <person name="Myers E.W."/>
            <person name="Teeling E.C."/>
        </authorList>
    </citation>
    <scope>NUCLEOTIDE SEQUENCE [LARGE SCALE GENOMIC DNA]</scope>
    <source>
        <strain evidence="6">MRhiFer1</strain>
        <tissue evidence="6">Lung</tissue>
    </source>
</reference>
<name>A0A7J7SL57_RHIFE</name>